<dbReference type="InterPro" id="IPR012337">
    <property type="entry name" value="RNaseH-like_sf"/>
</dbReference>
<dbReference type="EMBL" id="NEVH01013585">
    <property type="protein sequence ID" value="PNF28430.1"/>
    <property type="molecule type" value="Genomic_DNA"/>
</dbReference>
<organism evidence="3 4">
    <name type="scientific">Cryptotermes secundus</name>
    <dbReference type="NCBI Taxonomy" id="105785"/>
    <lineage>
        <taxon>Eukaryota</taxon>
        <taxon>Metazoa</taxon>
        <taxon>Ecdysozoa</taxon>
        <taxon>Arthropoda</taxon>
        <taxon>Hexapoda</taxon>
        <taxon>Insecta</taxon>
        <taxon>Pterygota</taxon>
        <taxon>Neoptera</taxon>
        <taxon>Polyneoptera</taxon>
        <taxon>Dictyoptera</taxon>
        <taxon>Blattodea</taxon>
        <taxon>Blattoidea</taxon>
        <taxon>Termitoidae</taxon>
        <taxon>Kalotermitidae</taxon>
        <taxon>Cryptotermitinae</taxon>
        <taxon>Cryptotermes</taxon>
    </lineage>
</organism>
<name>A0A2J7QIL1_9NEOP</name>
<dbReference type="PROSITE" id="PS50994">
    <property type="entry name" value="INTEGRASE"/>
    <property type="match status" value="1"/>
</dbReference>
<dbReference type="Gene3D" id="3.30.420.10">
    <property type="entry name" value="Ribonuclease H-like superfamily/Ribonuclease H"/>
    <property type="match status" value="1"/>
</dbReference>
<gene>
    <name evidence="3" type="ORF">B7P43_G15946</name>
</gene>
<protein>
    <recommendedName>
        <fullName evidence="2">Integrase catalytic domain-containing protein</fullName>
    </recommendedName>
</protein>
<dbReference type="InterPro" id="IPR050951">
    <property type="entry name" value="Retrovirus_Pol_polyprotein"/>
</dbReference>
<dbReference type="OrthoDB" id="6764494at2759"/>
<evidence type="ECO:0000256" key="1">
    <source>
        <dbReference type="SAM" id="MobiDB-lite"/>
    </source>
</evidence>
<sequence>MLQIAHTFHLKSLGRKVRKFVAHCDICQRVKHPNRSYEIERISHLPTRPGELLTVDLYGPLPTGRGGVKLLLVCLEFFTKHVTLYPLKAATTQSCLRKLGDQYFQSFIKPEDILSDHGSQFASPAWRRALSDLDIQCRYSPIRHPESNPTERVMRELGKYFRIYCHETHRKWPEPVPYIENWLNSSVSQSTGYCPVELLYGNSRPDILRKILKKSADQLPQEDILSDKILKAYARMKLRADRRNERRKTGRTKWQPRLNDLVLVRCQPVADTVQGLTSKFQRPFEGPFIVQRKINPSIFELADSKGKIRGLFSLKHLKPCLKKVSNPRPPCKGRTGSPNAVRGEKKKRKERIVKPDSKIATKFLEDDSKCKSKGKSESKPRPLFQNLFSESTKCMGKREPHKLNTIERERERKPRTVVLAGVNYKRFVRLKFKEPAPEGLEAVGRSVEERV</sequence>
<dbReference type="InParanoid" id="A0A2J7QIL1"/>
<dbReference type="PANTHER" id="PTHR37984:SF5">
    <property type="entry name" value="PROTEIN NYNRIN-LIKE"/>
    <property type="match status" value="1"/>
</dbReference>
<evidence type="ECO:0000313" key="4">
    <source>
        <dbReference type="Proteomes" id="UP000235965"/>
    </source>
</evidence>
<dbReference type="InterPro" id="IPR001584">
    <property type="entry name" value="Integrase_cat-core"/>
</dbReference>
<accession>A0A2J7QIL1</accession>
<reference evidence="3 4" key="1">
    <citation type="submission" date="2017-12" db="EMBL/GenBank/DDBJ databases">
        <title>Hemimetabolous genomes reveal molecular basis of termite eusociality.</title>
        <authorList>
            <person name="Harrison M.C."/>
            <person name="Jongepier E."/>
            <person name="Robertson H.M."/>
            <person name="Arning N."/>
            <person name="Bitard-Feildel T."/>
            <person name="Chao H."/>
            <person name="Childers C.P."/>
            <person name="Dinh H."/>
            <person name="Doddapaneni H."/>
            <person name="Dugan S."/>
            <person name="Gowin J."/>
            <person name="Greiner C."/>
            <person name="Han Y."/>
            <person name="Hu H."/>
            <person name="Hughes D.S.T."/>
            <person name="Huylmans A.-K."/>
            <person name="Kemena C."/>
            <person name="Kremer L.P.M."/>
            <person name="Lee S.L."/>
            <person name="Lopez-Ezquerra A."/>
            <person name="Mallet L."/>
            <person name="Monroy-Kuhn J.M."/>
            <person name="Moser A."/>
            <person name="Murali S.C."/>
            <person name="Muzny D.M."/>
            <person name="Otani S."/>
            <person name="Piulachs M.-D."/>
            <person name="Poelchau M."/>
            <person name="Qu J."/>
            <person name="Schaub F."/>
            <person name="Wada-Katsumata A."/>
            <person name="Worley K.C."/>
            <person name="Xie Q."/>
            <person name="Ylla G."/>
            <person name="Poulsen M."/>
            <person name="Gibbs R.A."/>
            <person name="Schal C."/>
            <person name="Richards S."/>
            <person name="Belles X."/>
            <person name="Korb J."/>
            <person name="Bornberg-Bauer E."/>
        </authorList>
    </citation>
    <scope>NUCLEOTIDE SEQUENCE [LARGE SCALE GENOMIC DNA]</scope>
    <source>
        <tissue evidence="3">Whole body</tissue>
    </source>
</reference>
<dbReference type="STRING" id="105785.A0A2J7QIL1"/>
<dbReference type="Pfam" id="PF00665">
    <property type="entry name" value="rve"/>
    <property type="match status" value="1"/>
</dbReference>
<feature type="region of interest" description="Disordered" evidence="1">
    <location>
        <begin position="325"/>
        <end position="352"/>
    </location>
</feature>
<proteinExistence type="predicted"/>
<evidence type="ECO:0000313" key="3">
    <source>
        <dbReference type="EMBL" id="PNF28430.1"/>
    </source>
</evidence>
<dbReference type="SUPFAM" id="SSF53098">
    <property type="entry name" value="Ribonuclease H-like"/>
    <property type="match status" value="1"/>
</dbReference>
<dbReference type="GO" id="GO:0003676">
    <property type="term" value="F:nucleic acid binding"/>
    <property type="evidence" value="ECO:0007669"/>
    <property type="project" value="InterPro"/>
</dbReference>
<keyword evidence="4" id="KW-1185">Reference proteome</keyword>
<comment type="caution">
    <text evidence="3">The sequence shown here is derived from an EMBL/GenBank/DDBJ whole genome shotgun (WGS) entry which is preliminary data.</text>
</comment>
<feature type="domain" description="Integrase catalytic" evidence="2">
    <location>
        <begin position="45"/>
        <end position="203"/>
    </location>
</feature>
<dbReference type="AlphaFoldDB" id="A0A2J7QIL1"/>
<evidence type="ECO:0000259" key="2">
    <source>
        <dbReference type="PROSITE" id="PS50994"/>
    </source>
</evidence>
<dbReference type="InterPro" id="IPR036397">
    <property type="entry name" value="RNaseH_sf"/>
</dbReference>
<dbReference type="Proteomes" id="UP000235965">
    <property type="component" value="Unassembled WGS sequence"/>
</dbReference>
<dbReference type="GO" id="GO:0015074">
    <property type="term" value="P:DNA integration"/>
    <property type="evidence" value="ECO:0007669"/>
    <property type="project" value="InterPro"/>
</dbReference>
<dbReference type="PANTHER" id="PTHR37984">
    <property type="entry name" value="PROTEIN CBG26694"/>
    <property type="match status" value="1"/>
</dbReference>